<accession>A0ABD3EYJ5</accession>
<dbReference type="Proteomes" id="UP001632037">
    <property type="component" value="Unassembled WGS sequence"/>
</dbReference>
<comment type="caution">
    <text evidence="2">The sequence shown here is derived from an EMBL/GenBank/DDBJ whole genome shotgun (WGS) entry which is preliminary data.</text>
</comment>
<dbReference type="AlphaFoldDB" id="A0ABD3EYJ5"/>
<dbReference type="EMBL" id="JBIMZQ010000050">
    <property type="protein sequence ID" value="KAL3658955.1"/>
    <property type="molecule type" value="Genomic_DNA"/>
</dbReference>
<gene>
    <name evidence="2" type="ORF">V7S43_016093</name>
</gene>
<sequence length="200" mass="23008">MDQLPKPELTESLQTQQADKPRHNGNTFKSTPLVQHRLVAGKLIRTMDLNDYMLNSSASAPELSRAFAREMKSLKDALDLALTFSEGDVKTPPRELSSAEKERMALRQDENLLHMKLLQATQKLNRKHQKQLIPRDGQAMDYERHKVQIAGRFSTQTDLDYYPRKLEPREHAADKHRRRTMHTKYGNALAKSKCSLRGAF</sequence>
<reference evidence="2 3" key="1">
    <citation type="submission" date="2024-09" db="EMBL/GenBank/DDBJ databases">
        <title>Genome sequencing and assembly of Phytophthora oleae, isolate VK10A, causative agent of rot of olive drupes.</title>
        <authorList>
            <person name="Conti Taguali S."/>
            <person name="Riolo M."/>
            <person name="La Spada F."/>
            <person name="Cacciola S.O."/>
            <person name="Dionisio G."/>
        </authorList>
    </citation>
    <scope>NUCLEOTIDE SEQUENCE [LARGE SCALE GENOMIC DNA]</scope>
    <source>
        <strain evidence="2 3">VK10A</strain>
    </source>
</reference>
<evidence type="ECO:0000256" key="1">
    <source>
        <dbReference type="SAM" id="MobiDB-lite"/>
    </source>
</evidence>
<proteinExistence type="predicted"/>
<evidence type="ECO:0000313" key="2">
    <source>
        <dbReference type="EMBL" id="KAL3658955.1"/>
    </source>
</evidence>
<name>A0ABD3EYJ5_9STRA</name>
<organism evidence="2 3">
    <name type="scientific">Phytophthora oleae</name>
    <dbReference type="NCBI Taxonomy" id="2107226"/>
    <lineage>
        <taxon>Eukaryota</taxon>
        <taxon>Sar</taxon>
        <taxon>Stramenopiles</taxon>
        <taxon>Oomycota</taxon>
        <taxon>Peronosporomycetes</taxon>
        <taxon>Peronosporales</taxon>
        <taxon>Peronosporaceae</taxon>
        <taxon>Phytophthora</taxon>
    </lineage>
</organism>
<evidence type="ECO:0000313" key="3">
    <source>
        <dbReference type="Proteomes" id="UP001632037"/>
    </source>
</evidence>
<feature type="region of interest" description="Disordered" evidence="1">
    <location>
        <begin position="1"/>
        <end position="30"/>
    </location>
</feature>
<feature type="compositionally biased region" description="Polar residues" evidence="1">
    <location>
        <begin position="11"/>
        <end position="30"/>
    </location>
</feature>
<keyword evidence="3" id="KW-1185">Reference proteome</keyword>
<protein>
    <submittedName>
        <fullName evidence="2">Uncharacterized protein</fullName>
    </submittedName>
</protein>